<proteinExistence type="predicted"/>
<organism evidence="1 2">
    <name type="scientific">Parascaris univalens</name>
    <name type="common">Nematode worm</name>
    <dbReference type="NCBI Taxonomy" id="6257"/>
    <lineage>
        <taxon>Eukaryota</taxon>
        <taxon>Metazoa</taxon>
        <taxon>Ecdysozoa</taxon>
        <taxon>Nematoda</taxon>
        <taxon>Chromadorea</taxon>
        <taxon>Rhabditida</taxon>
        <taxon>Spirurina</taxon>
        <taxon>Ascaridomorpha</taxon>
        <taxon>Ascaridoidea</taxon>
        <taxon>Ascarididae</taxon>
        <taxon>Parascaris</taxon>
    </lineage>
</organism>
<name>A0A914ZE22_PARUN</name>
<dbReference type="SUPFAM" id="SSF56112">
    <property type="entry name" value="Protein kinase-like (PK-like)"/>
    <property type="match status" value="1"/>
</dbReference>
<accession>A0A914ZE22</accession>
<dbReference type="AlphaFoldDB" id="A0A914ZE22"/>
<dbReference type="WBParaSite" id="PgB01_g070_t02">
    <property type="protein sequence ID" value="PgB01_g070_t02"/>
    <property type="gene ID" value="PgB01_g070"/>
</dbReference>
<keyword evidence="1" id="KW-1185">Reference proteome</keyword>
<evidence type="ECO:0000313" key="3">
    <source>
        <dbReference type="WBParaSite" id="PgB01_g070_t02"/>
    </source>
</evidence>
<sequence length="83" mass="9693">MKKCHIFPINELLFHLQIVQDIACTLHHCLKLNIIHCNLRAKNIFVDIKEDSAAKKERAVYYVGGFHLAVMTRLFPRITENVF</sequence>
<protein>
    <submittedName>
        <fullName evidence="2 3">Protein kinase domain-containing protein</fullName>
    </submittedName>
</protein>
<dbReference type="Proteomes" id="UP000887569">
    <property type="component" value="Unplaced"/>
</dbReference>
<dbReference type="InterPro" id="IPR011009">
    <property type="entry name" value="Kinase-like_dom_sf"/>
</dbReference>
<evidence type="ECO:0000313" key="2">
    <source>
        <dbReference type="WBParaSite" id="PgB01_g070_t01"/>
    </source>
</evidence>
<dbReference type="WBParaSite" id="PgB01_g070_t01">
    <property type="protein sequence ID" value="PgB01_g070_t01"/>
    <property type="gene ID" value="PgB01_g070"/>
</dbReference>
<reference evidence="2 3" key="1">
    <citation type="submission" date="2022-11" db="UniProtKB">
        <authorList>
            <consortium name="WormBaseParasite"/>
        </authorList>
    </citation>
    <scope>IDENTIFICATION</scope>
</reference>
<dbReference type="Gene3D" id="1.10.510.10">
    <property type="entry name" value="Transferase(Phosphotransferase) domain 1"/>
    <property type="match status" value="1"/>
</dbReference>
<evidence type="ECO:0000313" key="1">
    <source>
        <dbReference type="Proteomes" id="UP000887569"/>
    </source>
</evidence>